<accession>A0A0D0A9N0</accession>
<proteinExistence type="predicted"/>
<name>A0A0D0A9N0_9AGAM</name>
<dbReference type="EMBL" id="KN835391">
    <property type="protein sequence ID" value="KIK38466.1"/>
    <property type="molecule type" value="Genomic_DNA"/>
</dbReference>
<sequence length="240" mass="26921">MTYTSNNPHWWPTINFMIVSSRFIVASSIIVAYDWALKSGQEFELIWSQHWSLITVLYLVIPGVYVLSGTHQCLLSYYPEGKTPLLIGGDWDYVTGLIWEIITLSLAVWIVIKHFRELRRQELRWNVRGCFAVLIQTHLFYFAAFAVTSCFTFGGLSKNLSNVSSVGVQIYDGIGQIVTVVQLFVLGPRLILSVRAHHAQLLANSDEGTAMATIAFQERIHEFTGSDVSLGGSLAGTFRV</sequence>
<keyword evidence="1" id="KW-0472">Membrane</keyword>
<evidence type="ECO:0000313" key="3">
    <source>
        <dbReference type="EMBL" id="KIK38466.1"/>
    </source>
</evidence>
<dbReference type="InParanoid" id="A0A0D0A9N0"/>
<feature type="transmembrane region" description="Helical" evidence="1">
    <location>
        <begin position="133"/>
        <end position="154"/>
    </location>
</feature>
<evidence type="ECO:0000256" key="1">
    <source>
        <dbReference type="SAM" id="Phobius"/>
    </source>
</evidence>
<gene>
    <name evidence="3" type="ORF">CY34DRAFT_15025</name>
</gene>
<feature type="transmembrane region" description="Helical" evidence="1">
    <location>
        <begin position="45"/>
        <end position="67"/>
    </location>
</feature>
<dbReference type="InterPro" id="IPR045340">
    <property type="entry name" value="DUF6533"/>
</dbReference>
<feature type="transmembrane region" description="Helical" evidence="1">
    <location>
        <begin position="174"/>
        <end position="192"/>
    </location>
</feature>
<feature type="domain" description="DUF6533" evidence="2">
    <location>
        <begin position="23"/>
        <end position="60"/>
    </location>
</feature>
<organism evidence="3 4">
    <name type="scientific">Suillus luteus UH-Slu-Lm8-n1</name>
    <dbReference type="NCBI Taxonomy" id="930992"/>
    <lineage>
        <taxon>Eukaryota</taxon>
        <taxon>Fungi</taxon>
        <taxon>Dikarya</taxon>
        <taxon>Basidiomycota</taxon>
        <taxon>Agaricomycotina</taxon>
        <taxon>Agaricomycetes</taxon>
        <taxon>Agaricomycetidae</taxon>
        <taxon>Boletales</taxon>
        <taxon>Suillineae</taxon>
        <taxon>Suillaceae</taxon>
        <taxon>Suillus</taxon>
    </lineage>
</organism>
<dbReference type="Proteomes" id="UP000054485">
    <property type="component" value="Unassembled WGS sequence"/>
</dbReference>
<keyword evidence="4" id="KW-1185">Reference proteome</keyword>
<dbReference type="AlphaFoldDB" id="A0A0D0A9N0"/>
<dbReference type="Pfam" id="PF20151">
    <property type="entry name" value="DUF6533"/>
    <property type="match status" value="1"/>
</dbReference>
<evidence type="ECO:0000313" key="4">
    <source>
        <dbReference type="Proteomes" id="UP000054485"/>
    </source>
</evidence>
<protein>
    <submittedName>
        <fullName evidence="3">Unplaced genomic scaffold CY34scaffold_260, whole genome shotgun sequence</fullName>
    </submittedName>
</protein>
<reference evidence="3 4" key="1">
    <citation type="submission" date="2014-04" db="EMBL/GenBank/DDBJ databases">
        <authorList>
            <consortium name="DOE Joint Genome Institute"/>
            <person name="Kuo A."/>
            <person name="Ruytinx J."/>
            <person name="Rineau F."/>
            <person name="Colpaert J."/>
            <person name="Kohler A."/>
            <person name="Nagy L.G."/>
            <person name="Floudas D."/>
            <person name="Copeland A."/>
            <person name="Barry K.W."/>
            <person name="Cichocki N."/>
            <person name="Veneault-Fourrey C."/>
            <person name="LaButti K."/>
            <person name="Lindquist E.A."/>
            <person name="Lipzen A."/>
            <person name="Lundell T."/>
            <person name="Morin E."/>
            <person name="Murat C."/>
            <person name="Sun H."/>
            <person name="Tunlid A."/>
            <person name="Henrissat B."/>
            <person name="Grigoriev I.V."/>
            <person name="Hibbett D.S."/>
            <person name="Martin F."/>
            <person name="Nordberg H.P."/>
            <person name="Cantor M.N."/>
            <person name="Hua S.X."/>
        </authorList>
    </citation>
    <scope>NUCLEOTIDE SEQUENCE [LARGE SCALE GENOMIC DNA]</scope>
    <source>
        <strain evidence="3 4">UH-Slu-Lm8-n1</strain>
    </source>
</reference>
<reference evidence="4" key="2">
    <citation type="submission" date="2015-01" db="EMBL/GenBank/DDBJ databases">
        <title>Evolutionary Origins and Diversification of the Mycorrhizal Mutualists.</title>
        <authorList>
            <consortium name="DOE Joint Genome Institute"/>
            <consortium name="Mycorrhizal Genomics Consortium"/>
            <person name="Kohler A."/>
            <person name="Kuo A."/>
            <person name="Nagy L.G."/>
            <person name="Floudas D."/>
            <person name="Copeland A."/>
            <person name="Barry K.W."/>
            <person name="Cichocki N."/>
            <person name="Veneault-Fourrey C."/>
            <person name="LaButti K."/>
            <person name="Lindquist E.A."/>
            <person name="Lipzen A."/>
            <person name="Lundell T."/>
            <person name="Morin E."/>
            <person name="Murat C."/>
            <person name="Riley R."/>
            <person name="Ohm R."/>
            <person name="Sun H."/>
            <person name="Tunlid A."/>
            <person name="Henrissat B."/>
            <person name="Grigoriev I.V."/>
            <person name="Hibbett D.S."/>
            <person name="Martin F."/>
        </authorList>
    </citation>
    <scope>NUCLEOTIDE SEQUENCE [LARGE SCALE GENOMIC DNA]</scope>
    <source>
        <strain evidence="4">UH-Slu-Lm8-n1</strain>
    </source>
</reference>
<keyword evidence="1" id="KW-1133">Transmembrane helix</keyword>
<feature type="transmembrane region" description="Helical" evidence="1">
    <location>
        <begin position="93"/>
        <end position="112"/>
    </location>
</feature>
<feature type="transmembrane region" description="Helical" evidence="1">
    <location>
        <begin position="12"/>
        <end position="33"/>
    </location>
</feature>
<evidence type="ECO:0000259" key="2">
    <source>
        <dbReference type="Pfam" id="PF20151"/>
    </source>
</evidence>
<dbReference type="OrthoDB" id="3350812at2759"/>
<keyword evidence="1" id="KW-0812">Transmembrane</keyword>
<dbReference type="HOGENOM" id="CLU_057751_0_0_1"/>